<reference evidence="2" key="1">
    <citation type="submission" date="2019-12" db="EMBL/GenBank/DDBJ databases">
        <title>Genome sequencing and annotation of Brassica cretica.</title>
        <authorList>
            <person name="Studholme D.J."/>
            <person name="Sarris P."/>
        </authorList>
    </citation>
    <scope>NUCLEOTIDE SEQUENCE</scope>
    <source>
        <strain evidence="2">PFS-109/04</strain>
        <tissue evidence="2">Leaf</tissue>
    </source>
</reference>
<dbReference type="EMBL" id="QGKX02000004">
    <property type="protein sequence ID" value="KAF3603925.1"/>
    <property type="molecule type" value="Genomic_DNA"/>
</dbReference>
<evidence type="ECO:0000313" key="3">
    <source>
        <dbReference type="Proteomes" id="UP000712600"/>
    </source>
</evidence>
<feature type="region of interest" description="Disordered" evidence="1">
    <location>
        <begin position="127"/>
        <end position="148"/>
    </location>
</feature>
<name>A0A8S9SUH2_BRACR</name>
<accession>A0A8S9SUH2</accession>
<dbReference type="Proteomes" id="UP000712600">
    <property type="component" value="Unassembled WGS sequence"/>
</dbReference>
<sequence>MKMGQFHGLSMMNQALDASNQEAQMAQFRAEVADKEIFCLRDELECSRRCEGELTAKEIRRACRRGKKEMVEIPDYSFAAEDAKQTRRMKERDGDFALPQIEGRNWKQWELIHVSPDTVEVETGAHDEMGEVNQPSVPLNVDDYSIGG</sequence>
<evidence type="ECO:0000313" key="2">
    <source>
        <dbReference type="EMBL" id="KAF3603925.1"/>
    </source>
</evidence>
<comment type="caution">
    <text evidence="2">The sequence shown here is derived from an EMBL/GenBank/DDBJ whole genome shotgun (WGS) entry which is preliminary data.</text>
</comment>
<proteinExistence type="predicted"/>
<protein>
    <submittedName>
        <fullName evidence="2">Uncharacterized protein</fullName>
    </submittedName>
</protein>
<organism evidence="2 3">
    <name type="scientific">Brassica cretica</name>
    <name type="common">Mustard</name>
    <dbReference type="NCBI Taxonomy" id="69181"/>
    <lineage>
        <taxon>Eukaryota</taxon>
        <taxon>Viridiplantae</taxon>
        <taxon>Streptophyta</taxon>
        <taxon>Embryophyta</taxon>
        <taxon>Tracheophyta</taxon>
        <taxon>Spermatophyta</taxon>
        <taxon>Magnoliopsida</taxon>
        <taxon>eudicotyledons</taxon>
        <taxon>Gunneridae</taxon>
        <taxon>Pentapetalae</taxon>
        <taxon>rosids</taxon>
        <taxon>malvids</taxon>
        <taxon>Brassicales</taxon>
        <taxon>Brassicaceae</taxon>
        <taxon>Brassiceae</taxon>
        <taxon>Brassica</taxon>
    </lineage>
</organism>
<gene>
    <name evidence="2" type="ORF">F2Q69_00036384</name>
</gene>
<dbReference type="AlphaFoldDB" id="A0A8S9SUH2"/>
<evidence type="ECO:0000256" key="1">
    <source>
        <dbReference type="SAM" id="MobiDB-lite"/>
    </source>
</evidence>